<evidence type="ECO:0000256" key="2">
    <source>
        <dbReference type="ARBA" id="ARBA00022747"/>
    </source>
</evidence>
<dbReference type="GO" id="GO:0009035">
    <property type="term" value="F:type I site-specific deoxyribonuclease activity"/>
    <property type="evidence" value="ECO:0007669"/>
    <property type="project" value="UniProtKB-EC"/>
</dbReference>
<dbReference type="AlphaFoldDB" id="A0A7W8ZVN2"/>
<feature type="domain" description="Type I restriction modification DNA specificity" evidence="5">
    <location>
        <begin position="22"/>
        <end position="193"/>
    </location>
</feature>
<dbReference type="EC" id="3.1.21.3" evidence="6"/>
<dbReference type="GO" id="GO:0009307">
    <property type="term" value="P:DNA restriction-modification system"/>
    <property type="evidence" value="ECO:0007669"/>
    <property type="project" value="UniProtKB-KW"/>
</dbReference>
<keyword evidence="3" id="KW-0238">DNA-binding</keyword>
<dbReference type="GO" id="GO:0003677">
    <property type="term" value="F:DNA binding"/>
    <property type="evidence" value="ECO:0007669"/>
    <property type="project" value="UniProtKB-KW"/>
</dbReference>
<dbReference type="EMBL" id="JACHBQ010000001">
    <property type="protein sequence ID" value="MBB5640992.1"/>
    <property type="molecule type" value="Genomic_DNA"/>
</dbReference>
<evidence type="ECO:0000313" key="7">
    <source>
        <dbReference type="Proteomes" id="UP000561726"/>
    </source>
</evidence>
<dbReference type="Proteomes" id="UP000561726">
    <property type="component" value="Unassembled WGS sequence"/>
</dbReference>
<dbReference type="OrthoDB" id="3197085at2"/>
<sequence>MNDDHRLSAALDQSATWMGQLPSHWNRGRLKDIATSLASTVDKKSYDGQLAVRLCNYVDVYYNDRISSALSFMEATASAEEIARFTVRAGDVAITKDSESADDIGIAAFADQDLPGVIYGYHLAILRTNPDSDGLFLKWLFDSTFVKSVLATRSNGLTRVGLGQSALASLPLPIPPLAEQRQIAEYLGRETGQIDALITKQEQLAETLTERRQAVITQAVTRGLDPALELTESGIPWLGKVPTGWLLSRMKHLVADRESGTSVNAINTPAESGEVGVLKTGSASRGIFDASNNKVVLDEDIARVTCPVRKSKIIINRANSPELVGSAALVREEHDNLFLSDKLWQLGFSSESVFTYWWFQTRTYKDQVSALRVGTSSSMQNLAYEDFKEIQISVPARSIQKEIGIFLDLETSRIDALIGKAREVVEVLKERRQALISAAVMGKIDVRGL</sequence>
<evidence type="ECO:0000256" key="3">
    <source>
        <dbReference type="ARBA" id="ARBA00023125"/>
    </source>
</evidence>
<dbReference type="PANTHER" id="PTHR43140">
    <property type="entry name" value="TYPE-1 RESTRICTION ENZYME ECOKI SPECIFICITY PROTEIN"/>
    <property type="match status" value="1"/>
</dbReference>
<organism evidence="6 7">
    <name type="scientific">Cryobacterium roopkundense</name>
    <dbReference type="NCBI Taxonomy" id="1001240"/>
    <lineage>
        <taxon>Bacteria</taxon>
        <taxon>Bacillati</taxon>
        <taxon>Actinomycetota</taxon>
        <taxon>Actinomycetes</taxon>
        <taxon>Micrococcales</taxon>
        <taxon>Microbacteriaceae</taxon>
        <taxon>Cryobacterium</taxon>
    </lineage>
</organism>
<accession>A0A7W8ZVN2</accession>
<dbReference type="RefSeq" id="WP_052542526.1">
    <property type="nucleotide sequence ID" value="NZ_JACHBQ010000001.1"/>
</dbReference>
<keyword evidence="2" id="KW-0680">Restriction system</keyword>
<dbReference type="InterPro" id="IPR000055">
    <property type="entry name" value="Restrct_endonuc_typeI_TRD"/>
</dbReference>
<comment type="similarity">
    <text evidence="1">Belongs to the type-I restriction system S methylase family.</text>
</comment>
<dbReference type="InterPro" id="IPR051212">
    <property type="entry name" value="Type-I_RE_S_subunit"/>
</dbReference>
<feature type="domain" description="Type I restriction modification DNA specificity" evidence="5">
    <location>
        <begin position="295"/>
        <end position="408"/>
    </location>
</feature>
<evidence type="ECO:0000256" key="1">
    <source>
        <dbReference type="ARBA" id="ARBA00010923"/>
    </source>
</evidence>
<proteinExistence type="inferred from homology"/>
<gene>
    <name evidence="6" type="ORF">BJ997_001540</name>
</gene>
<keyword evidence="6" id="KW-0378">Hydrolase</keyword>
<comment type="caution">
    <text evidence="6">The sequence shown here is derived from an EMBL/GenBank/DDBJ whole genome shotgun (WGS) entry which is preliminary data.</text>
</comment>
<dbReference type="Gene3D" id="3.90.220.20">
    <property type="entry name" value="DNA methylase specificity domains"/>
    <property type="match status" value="2"/>
</dbReference>
<evidence type="ECO:0000256" key="4">
    <source>
        <dbReference type="ARBA" id="ARBA00038652"/>
    </source>
</evidence>
<evidence type="ECO:0000313" key="6">
    <source>
        <dbReference type="EMBL" id="MBB5640992.1"/>
    </source>
</evidence>
<reference evidence="6 7" key="1">
    <citation type="submission" date="2020-08" db="EMBL/GenBank/DDBJ databases">
        <title>Sequencing the genomes of 1000 actinobacteria strains.</title>
        <authorList>
            <person name="Klenk H.-P."/>
        </authorList>
    </citation>
    <scope>NUCLEOTIDE SEQUENCE [LARGE SCALE GENOMIC DNA]</scope>
    <source>
        <strain evidence="6 7">DSM 21065</strain>
    </source>
</reference>
<name>A0A7W8ZVN2_9MICO</name>
<evidence type="ECO:0000259" key="5">
    <source>
        <dbReference type="Pfam" id="PF01420"/>
    </source>
</evidence>
<dbReference type="Pfam" id="PF01420">
    <property type="entry name" value="Methylase_S"/>
    <property type="match status" value="2"/>
</dbReference>
<comment type="subunit">
    <text evidence="4">The methyltransferase is composed of M and S polypeptides.</text>
</comment>
<dbReference type="PANTHER" id="PTHR43140:SF1">
    <property type="entry name" value="TYPE I RESTRICTION ENZYME ECOKI SPECIFICITY SUBUNIT"/>
    <property type="match status" value="1"/>
</dbReference>
<dbReference type="InterPro" id="IPR044946">
    <property type="entry name" value="Restrct_endonuc_typeI_TRD_sf"/>
</dbReference>
<dbReference type="SUPFAM" id="SSF116734">
    <property type="entry name" value="DNA methylase specificity domain"/>
    <property type="match status" value="2"/>
</dbReference>
<protein>
    <submittedName>
        <fullName evidence="6">Type I restriction enzyme S subunit</fullName>
        <ecNumber evidence="6">3.1.21.3</ecNumber>
    </submittedName>
</protein>